<accession>A0AAD6HRN1</accession>
<protein>
    <submittedName>
        <fullName evidence="1">Uncharacterized protein</fullName>
    </submittedName>
</protein>
<gene>
    <name evidence="1" type="ORF">N7493_002332</name>
</gene>
<keyword evidence="2" id="KW-1185">Reference proteome</keyword>
<proteinExistence type="predicted"/>
<name>A0AAD6HRN1_9EURO</name>
<sequence length="219" mass="23231">MESQDIIDPNVVIEIDESVPPFMSSPSSVASEPHGNDLDATMLTQPILSFVPADAAAFPGPYVPAAPIIPQNNIQGIGQNDAQTGPLPVLPPVSQHGDSTITQPGMQSVVASSVEPAPTTTATRLAGIENLSPEAQAHLVTSIADDIQAPIVTICRHLRDGTLSRGQVTSLDKVIKWVKGKDRKVRKRLESRAGKLERQYGSLVGNLADIVRQAPSRAL</sequence>
<reference evidence="1" key="1">
    <citation type="journal article" date="2023" name="IMA Fungus">
        <title>Comparative genomic study of the Penicillium genus elucidates a diverse pangenome and 15 lateral gene transfer events.</title>
        <authorList>
            <person name="Petersen C."/>
            <person name="Sorensen T."/>
            <person name="Nielsen M.R."/>
            <person name="Sondergaard T.E."/>
            <person name="Sorensen J.L."/>
            <person name="Fitzpatrick D.A."/>
            <person name="Frisvad J.C."/>
            <person name="Nielsen K.L."/>
        </authorList>
    </citation>
    <scope>NUCLEOTIDE SEQUENCE</scope>
    <source>
        <strain evidence="1">IBT 17514</strain>
    </source>
</reference>
<dbReference type="EMBL" id="JAQJAN010000003">
    <property type="protein sequence ID" value="KAJ5733546.1"/>
    <property type="molecule type" value="Genomic_DNA"/>
</dbReference>
<evidence type="ECO:0000313" key="2">
    <source>
        <dbReference type="Proteomes" id="UP001215712"/>
    </source>
</evidence>
<organism evidence="1 2">
    <name type="scientific">Penicillium malachiteum</name>
    <dbReference type="NCBI Taxonomy" id="1324776"/>
    <lineage>
        <taxon>Eukaryota</taxon>
        <taxon>Fungi</taxon>
        <taxon>Dikarya</taxon>
        <taxon>Ascomycota</taxon>
        <taxon>Pezizomycotina</taxon>
        <taxon>Eurotiomycetes</taxon>
        <taxon>Eurotiomycetidae</taxon>
        <taxon>Eurotiales</taxon>
        <taxon>Aspergillaceae</taxon>
        <taxon>Penicillium</taxon>
    </lineage>
</organism>
<dbReference type="Proteomes" id="UP001215712">
    <property type="component" value="Unassembled WGS sequence"/>
</dbReference>
<evidence type="ECO:0000313" key="1">
    <source>
        <dbReference type="EMBL" id="KAJ5733546.1"/>
    </source>
</evidence>
<comment type="caution">
    <text evidence="1">The sequence shown here is derived from an EMBL/GenBank/DDBJ whole genome shotgun (WGS) entry which is preliminary data.</text>
</comment>
<dbReference type="AlphaFoldDB" id="A0AAD6HRN1"/>
<reference evidence="1" key="2">
    <citation type="submission" date="2023-01" db="EMBL/GenBank/DDBJ databases">
        <authorList>
            <person name="Petersen C."/>
        </authorList>
    </citation>
    <scope>NUCLEOTIDE SEQUENCE</scope>
    <source>
        <strain evidence="1">IBT 17514</strain>
    </source>
</reference>